<feature type="compositionally biased region" description="Basic and acidic residues" evidence="1">
    <location>
        <begin position="432"/>
        <end position="447"/>
    </location>
</feature>
<evidence type="ECO:0000313" key="3">
    <source>
        <dbReference type="EMBL" id="KAJ2896460.1"/>
    </source>
</evidence>
<protein>
    <submittedName>
        <fullName evidence="3">Uncharacterized protein</fullName>
    </submittedName>
</protein>
<feature type="region of interest" description="Disordered" evidence="1">
    <location>
        <begin position="431"/>
        <end position="455"/>
    </location>
</feature>
<proteinExistence type="predicted"/>
<keyword evidence="4" id="KW-1185">Reference proteome</keyword>
<feature type="chain" id="PRO_5042178140" evidence="2">
    <location>
        <begin position="23"/>
        <end position="471"/>
    </location>
</feature>
<name>A0AAD5WQB3_9PEZI</name>
<gene>
    <name evidence="3" type="ORF">MKZ38_005548</name>
</gene>
<comment type="caution">
    <text evidence="3">The sequence shown here is derived from an EMBL/GenBank/DDBJ whole genome shotgun (WGS) entry which is preliminary data.</text>
</comment>
<organism evidence="3 4">
    <name type="scientific">Zalerion maritima</name>
    <dbReference type="NCBI Taxonomy" id="339359"/>
    <lineage>
        <taxon>Eukaryota</taxon>
        <taxon>Fungi</taxon>
        <taxon>Dikarya</taxon>
        <taxon>Ascomycota</taxon>
        <taxon>Pezizomycotina</taxon>
        <taxon>Sordariomycetes</taxon>
        <taxon>Lulworthiomycetidae</taxon>
        <taxon>Lulworthiales</taxon>
        <taxon>Lulworthiaceae</taxon>
        <taxon>Zalerion</taxon>
    </lineage>
</organism>
<sequence>MALAKSLITVIALAAVAAKASGFATAGLAAVDIAFAGPVTPDGRSIHISGSSLPAIRAAILKLNPNYESDFAVPKLAKKGQNPDASNASPGCHDEWVTLDPYIDTTTISCDGPLVPASQWTMHQHMWYMQFVFGNITVAPRSCVDIWYECDIMTGRRFVGHSTTQLCNLNSEEEHTITLPNCQYGFCPGGYGSHNLRRDLEKIETECLEDAEKESPNGRSLAGEAVHGRSAYEIQHPSSQRLKLIKLQSSESTMLPFHILPLALFFAPLLGVSFRFGIPSFSSLLHLRQSRIRDLSNITEGIIPNAGNAAPGLKDESTDLYAVNRTRHCAEAPIPPAPHKSLNDHANAIQEITWNITVAANSCVNLYSHCGGASNKEESTALLCNMNTDPQHTVTLRQPDHPITYKDFLHDDEGPGIFHIVRDLGKIQQECPRPKSEAGERVSKGEIVHGPGDGSWATRWGHVGARKCGGH</sequence>
<feature type="signal peptide" evidence="2">
    <location>
        <begin position="1"/>
        <end position="22"/>
    </location>
</feature>
<accession>A0AAD5WQB3</accession>
<evidence type="ECO:0000313" key="4">
    <source>
        <dbReference type="Proteomes" id="UP001201980"/>
    </source>
</evidence>
<keyword evidence="2" id="KW-0732">Signal</keyword>
<dbReference type="EMBL" id="JAKWBI020000331">
    <property type="protein sequence ID" value="KAJ2896460.1"/>
    <property type="molecule type" value="Genomic_DNA"/>
</dbReference>
<dbReference type="Proteomes" id="UP001201980">
    <property type="component" value="Unassembled WGS sequence"/>
</dbReference>
<evidence type="ECO:0000256" key="1">
    <source>
        <dbReference type="SAM" id="MobiDB-lite"/>
    </source>
</evidence>
<reference evidence="3" key="1">
    <citation type="submission" date="2022-07" db="EMBL/GenBank/DDBJ databases">
        <title>Draft genome sequence of Zalerion maritima ATCC 34329, a (micro)plastics degrading marine fungus.</title>
        <authorList>
            <person name="Paco A."/>
            <person name="Goncalves M.F.M."/>
            <person name="Rocha-Santos T.A.P."/>
            <person name="Alves A."/>
        </authorList>
    </citation>
    <scope>NUCLEOTIDE SEQUENCE</scope>
    <source>
        <strain evidence="3">ATCC 34329</strain>
    </source>
</reference>
<dbReference type="AlphaFoldDB" id="A0AAD5WQB3"/>
<evidence type="ECO:0000256" key="2">
    <source>
        <dbReference type="SAM" id="SignalP"/>
    </source>
</evidence>